<evidence type="ECO:0000313" key="3">
    <source>
        <dbReference type="EMBL" id="RSL31484.1"/>
    </source>
</evidence>
<dbReference type="InterPro" id="IPR032250">
    <property type="entry name" value="DUF4825"/>
</dbReference>
<evidence type="ECO:0000259" key="2">
    <source>
        <dbReference type="Pfam" id="PF16107"/>
    </source>
</evidence>
<dbReference type="Pfam" id="PF16107">
    <property type="entry name" value="DUF4825"/>
    <property type="match status" value="1"/>
</dbReference>
<dbReference type="RefSeq" id="WP_125558624.1">
    <property type="nucleotide sequence ID" value="NZ_RBVX01000024.1"/>
</dbReference>
<evidence type="ECO:0000256" key="1">
    <source>
        <dbReference type="SAM" id="SignalP"/>
    </source>
</evidence>
<name>A0A3R9QQZ8_9BACI</name>
<dbReference type="OrthoDB" id="2352542at2"/>
<feature type="signal peptide" evidence="1">
    <location>
        <begin position="1"/>
        <end position="23"/>
    </location>
</feature>
<dbReference type="Proteomes" id="UP000275076">
    <property type="component" value="Unassembled WGS sequence"/>
</dbReference>
<protein>
    <submittedName>
        <fullName evidence="3">DUF4825 domain-containing protein</fullName>
    </submittedName>
</protein>
<reference evidence="3 4" key="1">
    <citation type="submission" date="2018-10" db="EMBL/GenBank/DDBJ databases">
        <title>Draft genome sequence of Bacillus salarius IM0101, isolated from a hypersaline soil in Inner Mongolia, China.</title>
        <authorList>
            <person name="Yamprayoonswat W."/>
            <person name="Boonvisut S."/>
            <person name="Jumpathong W."/>
            <person name="Sittihan S."/>
            <person name="Ruangsuj P."/>
            <person name="Wanthongcharoen S."/>
            <person name="Thongpramul N."/>
            <person name="Pimmason S."/>
            <person name="Yu B."/>
            <person name="Yasawong M."/>
        </authorList>
    </citation>
    <scope>NUCLEOTIDE SEQUENCE [LARGE SCALE GENOMIC DNA]</scope>
    <source>
        <strain evidence="3 4">IM0101</strain>
    </source>
</reference>
<keyword evidence="4" id="KW-1185">Reference proteome</keyword>
<comment type="caution">
    <text evidence="3">The sequence shown here is derived from an EMBL/GenBank/DDBJ whole genome shotgun (WGS) entry which is preliminary data.</text>
</comment>
<dbReference type="EMBL" id="RBVX01000024">
    <property type="protein sequence ID" value="RSL31484.1"/>
    <property type="molecule type" value="Genomic_DNA"/>
</dbReference>
<proteinExistence type="predicted"/>
<keyword evidence="1" id="KW-0732">Signal</keyword>
<sequence>MRKIIKFLFFSLLVMLFLSGCNSNDTNINNNIFKFKDSFVGDNSAVGNIANQLPGAEHLNGFELKTNEEPYGIILNYDWIESEEEFKETVVYNATFLFTLVQNVDWITFNSDIREYTITKEILQEWYGKELSEVQNEDELRELVQECETLQIQELSAHES</sequence>
<evidence type="ECO:0000313" key="4">
    <source>
        <dbReference type="Proteomes" id="UP000275076"/>
    </source>
</evidence>
<organism evidence="3 4">
    <name type="scientific">Salibacterium salarium</name>
    <dbReference type="NCBI Taxonomy" id="284579"/>
    <lineage>
        <taxon>Bacteria</taxon>
        <taxon>Bacillati</taxon>
        <taxon>Bacillota</taxon>
        <taxon>Bacilli</taxon>
        <taxon>Bacillales</taxon>
        <taxon>Bacillaceae</taxon>
    </lineage>
</organism>
<accession>A0A3R9QQZ8</accession>
<dbReference type="AlphaFoldDB" id="A0A3R9QQZ8"/>
<gene>
    <name evidence="3" type="ORF">D7Z54_20835</name>
</gene>
<feature type="chain" id="PRO_5018774706" evidence="1">
    <location>
        <begin position="24"/>
        <end position="160"/>
    </location>
</feature>
<feature type="domain" description="DUF4825" evidence="2">
    <location>
        <begin position="33"/>
        <end position="116"/>
    </location>
</feature>
<dbReference type="PROSITE" id="PS51257">
    <property type="entry name" value="PROKAR_LIPOPROTEIN"/>
    <property type="match status" value="1"/>
</dbReference>